<dbReference type="RefSeq" id="WP_349278200.1">
    <property type="nucleotide sequence ID" value="NZ_CBCSCU010000047.1"/>
</dbReference>
<dbReference type="SUPFAM" id="SSF69047">
    <property type="entry name" value="Hypothetical protein YjbJ"/>
    <property type="match status" value="1"/>
</dbReference>
<dbReference type="Pfam" id="PF05532">
    <property type="entry name" value="CsbD"/>
    <property type="match status" value="1"/>
</dbReference>
<dbReference type="EMBL" id="CP157675">
    <property type="protein sequence ID" value="XBP69526.1"/>
    <property type="molecule type" value="Genomic_DNA"/>
</dbReference>
<reference evidence="3" key="1">
    <citation type="submission" date="2024-05" db="EMBL/GenBank/DDBJ databases">
        <authorList>
            <person name="Bunk B."/>
            <person name="Swiderski J."/>
            <person name="Sproer C."/>
            <person name="Thiel V."/>
        </authorList>
    </citation>
    <scope>NUCLEOTIDE SEQUENCE</scope>
    <source>
        <strain evidence="3">DSM 17735</strain>
    </source>
</reference>
<organism evidence="3">
    <name type="scientific">Polaromonas hydrogenivorans</name>
    <dbReference type="NCBI Taxonomy" id="335476"/>
    <lineage>
        <taxon>Bacteria</taxon>
        <taxon>Pseudomonadati</taxon>
        <taxon>Pseudomonadota</taxon>
        <taxon>Betaproteobacteria</taxon>
        <taxon>Burkholderiales</taxon>
        <taxon>Comamonadaceae</taxon>
        <taxon>Polaromonas</taxon>
    </lineage>
</organism>
<dbReference type="AlphaFoldDB" id="A0AAU7LPL2"/>
<protein>
    <submittedName>
        <fullName evidence="3">CsbD family protein</fullName>
    </submittedName>
</protein>
<dbReference type="InterPro" id="IPR036629">
    <property type="entry name" value="YjbJ_sf"/>
</dbReference>
<name>A0AAU7LPL2_9BURK</name>
<dbReference type="PANTHER" id="PTHR34977:SF1">
    <property type="entry name" value="UPF0337 PROTEIN YJBJ"/>
    <property type="match status" value="1"/>
</dbReference>
<evidence type="ECO:0000256" key="1">
    <source>
        <dbReference type="ARBA" id="ARBA00009129"/>
    </source>
</evidence>
<dbReference type="Gene3D" id="1.10.1470.10">
    <property type="entry name" value="YjbJ"/>
    <property type="match status" value="1"/>
</dbReference>
<dbReference type="InterPro" id="IPR026042">
    <property type="entry name" value="YjbJ"/>
</dbReference>
<dbReference type="PIRSF" id="PIRSF039008">
    <property type="entry name" value="YjbJ"/>
    <property type="match status" value="1"/>
</dbReference>
<dbReference type="InterPro" id="IPR050423">
    <property type="entry name" value="UPF0337_stress_rsp"/>
</dbReference>
<comment type="similarity">
    <text evidence="1">Belongs to the UPF0337 (CsbD) family.</text>
</comment>
<proteinExistence type="inferred from homology"/>
<dbReference type="PANTHER" id="PTHR34977">
    <property type="entry name" value="UPF0337 PROTEIN YJBJ"/>
    <property type="match status" value="1"/>
</dbReference>
<dbReference type="InterPro" id="IPR008462">
    <property type="entry name" value="CsbD"/>
</dbReference>
<feature type="domain" description="CsbD-like" evidence="2">
    <location>
        <begin position="4"/>
        <end position="56"/>
    </location>
</feature>
<accession>A0AAU7LPL2</accession>
<evidence type="ECO:0000313" key="3">
    <source>
        <dbReference type="EMBL" id="XBP69526.1"/>
    </source>
</evidence>
<evidence type="ECO:0000259" key="2">
    <source>
        <dbReference type="Pfam" id="PF05532"/>
    </source>
</evidence>
<gene>
    <name evidence="3" type="ORF">ABLV49_16785</name>
</gene>
<sequence>MNQDRVEGNWLQFKGKVKEQWGKLTDDDLDVIAGKRDQLLGKIQERHGITLEEAEKQIDTWRERNPTNFFERY</sequence>